<dbReference type="Proteomes" id="UP001243375">
    <property type="component" value="Unassembled WGS sequence"/>
</dbReference>
<comment type="caution">
    <text evidence="1">The sequence shown here is derived from an EMBL/GenBank/DDBJ whole genome shotgun (WGS) entry which is preliminary data.</text>
</comment>
<reference evidence="1" key="1">
    <citation type="submission" date="2023-04" db="EMBL/GenBank/DDBJ databases">
        <title>Draft Genome sequencing of Naganishia species isolated from polar environments using Oxford Nanopore Technology.</title>
        <authorList>
            <person name="Leo P."/>
            <person name="Venkateswaran K."/>
        </authorList>
    </citation>
    <scope>NUCLEOTIDE SEQUENCE</scope>
    <source>
        <strain evidence="1">MNA-CCFEE 5425</strain>
    </source>
</reference>
<name>A0ACC2X0D8_9TREE</name>
<gene>
    <name evidence="1" type="ORF">QFC22_004709</name>
</gene>
<accession>A0ACC2X0D8</accession>
<evidence type="ECO:0000313" key="2">
    <source>
        <dbReference type="Proteomes" id="UP001243375"/>
    </source>
</evidence>
<keyword evidence="2" id="KW-1185">Reference proteome</keyword>
<sequence>MPINGSYRKIVHVPGHLSWKHMRYNDPDIALSQSDEDKLLGLDPPPTDEEAKEGKFAALQVRLTLGTSSYATMALR</sequence>
<evidence type="ECO:0000313" key="1">
    <source>
        <dbReference type="EMBL" id="KAJ9117050.1"/>
    </source>
</evidence>
<protein>
    <submittedName>
        <fullName evidence="1">Uncharacterized protein</fullName>
    </submittedName>
</protein>
<dbReference type="EMBL" id="JASBWU010000013">
    <property type="protein sequence ID" value="KAJ9117050.1"/>
    <property type="molecule type" value="Genomic_DNA"/>
</dbReference>
<organism evidence="1 2">
    <name type="scientific">Naganishia vaughanmartiniae</name>
    <dbReference type="NCBI Taxonomy" id="1424756"/>
    <lineage>
        <taxon>Eukaryota</taxon>
        <taxon>Fungi</taxon>
        <taxon>Dikarya</taxon>
        <taxon>Basidiomycota</taxon>
        <taxon>Agaricomycotina</taxon>
        <taxon>Tremellomycetes</taxon>
        <taxon>Filobasidiales</taxon>
        <taxon>Filobasidiaceae</taxon>
        <taxon>Naganishia</taxon>
    </lineage>
</organism>
<proteinExistence type="predicted"/>